<keyword evidence="1" id="KW-0472">Membrane</keyword>
<sequence>MRDGATRWKIGISHCAMVIPIELKTNTLPPFHFKLAAVTILLSEISGGLGISVISGISVAIFYITFRMLGPTIRGNRRQKTFDYKGILTLDIVPLLLVVYTFDHLSVEWQAPLIPHNDEDWLPQLAAPDEEDRNTAAQAIKECFHMADNIFMQEEEVGA</sequence>
<evidence type="ECO:0000256" key="1">
    <source>
        <dbReference type="SAM" id="Phobius"/>
    </source>
</evidence>
<feature type="transmembrane region" description="Helical" evidence="1">
    <location>
        <begin position="35"/>
        <end position="64"/>
    </location>
</feature>
<evidence type="ECO:0000313" key="4">
    <source>
        <dbReference type="Proteomes" id="UP001218218"/>
    </source>
</evidence>
<evidence type="ECO:0000313" key="3">
    <source>
        <dbReference type="EMBL" id="KAJ7358197.1"/>
    </source>
</evidence>
<dbReference type="EMBL" id="JARIHO010000009">
    <property type="protein sequence ID" value="KAJ7355217.1"/>
    <property type="molecule type" value="Genomic_DNA"/>
</dbReference>
<organism evidence="2 4">
    <name type="scientific">Mycena albidolilacea</name>
    <dbReference type="NCBI Taxonomy" id="1033008"/>
    <lineage>
        <taxon>Eukaryota</taxon>
        <taxon>Fungi</taxon>
        <taxon>Dikarya</taxon>
        <taxon>Basidiomycota</taxon>
        <taxon>Agaricomycotina</taxon>
        <taxon>Agaricomycetes</taxon>
        <taxon>Agaricomycetidae</taxon>
        <taxon>Agaricales</taxon>
        <taxon>Marasmiineae</taxon>
        <taxon>Mycenaceae</taxon>
        <taxon>Mycena</taxon>
    </lineage>
</organism>
<protein>
    <submittedName>
        <fullName evidence="2">Uncharacterized protein</fullName>
    </submittedName>
</protein>
<name>A0AAD7EYR4_9AGAR</name>
<accession>A0AAD7EYR4</accession>
<evidence type="ECO:0000313" key="2">
    <source>
        <dbReference type="EMBL" id="KAJ7355217.1"/>
    </source>
</evidence>
<keyword evidence="4" id="KW-1185">Reference proteome</keyword>
<dbReference type="Proteomes" id="UP001218218">
    <property type="component" value="Unassembled WGS sequence"/>
</dbReference>
<keyword evidence="1" id="KW-0812">Transmembrane</keyword>
<proteinExistence type="predicted"/>
<reference evidence="2" key="1">
    <citation type="submission" date="2023-03" db="EMBL/GenBank/DDBJ databases">
        <title>Massive genome expansion in bonnet fungi (Mycena s.s.) driven by repeated elements and novel gene families across ecological guilds.</title>
        <authorList>
            <consortium name="Lawrence Berkeley National Laboratory"/>
            <person name="Harder C.B."/>
            <person name="Miyauchi S."/>
            <person name="Viragh M."/>
            <person name="Kuo A."/>
            <person name="Thoen E."/>
            <person name="Andreopoulos B."/>
            <person name="Lu D."/>
            <person name="Skrede I."/>
            <person name="Drula E."/>
            <person name="Henrissat B."/>
            <person name="Morin E."/>
            <person name="Kohler A."/>
            <person name="Barry K."/>
            <person name="LaButti K."/>
            <person name="Morin E."/>
            <person name="Salamov A."/>
            <person name="Lipzen A."/>
            <person name="Mereny Z."/>
            <person name="Hegedus B."/>
            <person name="Baldrian P."/>
            <person name="Stursova M."/>
            <person name="Weitz H."/>
            <person name="Taylor A."/>
            <person name="Grigoriev I.V."/>
            <person name="Nagy L.G."/>
            <person name="Martin F."/>
            <person name="Kauserud H."/>
        </authorList>
    </citation>
    <scope>NUCLEOTIDE SEQUENCE</scope>
    <source>
        <strain evidence="2">CBHHK002</strain>
    </source>
</reference>
<keyword evidence="1" id="KW-1133">Transmembrane helix</keyword>
<comment type="caution">
    <text evidence="2">The sequence shown here is derived from an EMBL/GenBank/DDBJ whole genome shotgun (WGS) entry which is preliminary data.</text>
</comment>
<gene>
    <name evidence="3" type="ORF">DFH08DRAFT_802040</name>
    <name evidence="2" type="ORF">DFH08DRAFT_803265</name>
</gene>
<dbReference type="AlphaFoldDB" id="A0AAD7EYR4"/>
<dbReference type="EMBL" id="JARIHO010000007">
    <property type="protein sequence ID" value="KAJ7358197.1"/>
    <property type="molecule type" value="Genomic_DNA"/>
</dbReference>